<dbReference type="Proteomes" id="UP000183832">
    <property type="component" value="Unassembled WGS sequence"/>
</dbReference>
<dbReference type="Gene3D" id="1.20.58.1420">
    <property type="entry name" value="Dsl1p vesicle tethering complex, Tip20p subunit, domain B"/>
    <property type="match status" value="1"/>
</dbReference>
<dbReference type="EMBL" id="CVRI01000042">
    <property type="protein sequence ID" value="CRK95451.1"/>
    <property type="molecule type" value="Genomic_DNA"/>
</dbReference>
<keyword evidence="3" id="KW-1185">Reference proteome</keyword>
<dbReference type="InterPro" id="IPR042044">
    <property type="entry name" value="EXOC6PINT-1/Sec15/Tip20_C_dom2"/>
</dbReference>
<dbReference type="OrthoDB" id="2189254at2759"/>
<gene>
    <name evidence="2" type="primary">putative RINT1-like protein</name>
    <name evidence="2" type="ORF">CLUMA_CG008920</name>
</gene>
<protein>
    <submittedName>
        <fullName evidence="2">CLUMA_CG008920, isoform A</fullName>
    </submittedName>
</protein>
<dbReference type="FunFam" id="1.20.58.670:FF:000003">
    <property type="entry name" value="RAD50-interacting protein 1"/>
    <property type="match status" value="1"/>
</dbReference>
<evidence type="ECO:0000313" key="3">
    <source>
        <dbReference type="Proteomes" id="UP000183832"/>
    </source>
</evidence>
<dbReference type="PANTHER" id="PTHR13520:SF0">
    <property type="entry name" value="RAD50-INTERACTING PROTEIN 1"/>
    <property type="match status" value="1"/>
</dbReference>
<dbReference type="AlphaFoldDB" id="A0A1J1I5I9"/>
<comment type="similarity">
    <text evidence="1">Belongs to the RINT1 family.</text>
</comment>
<sequence length="743" mass="85678">MENRVIKELNAELGSNLEDISKSKTLVEQCVNQLNAIEEKLTITSQNSSTIIKATLEGSQNVLNLVNETFEEANYYENKISKVIDKYKNIHENISTNLQKINDLEHLVEYFFILRDIQDISSELSNCIHSKDEQKIVNFFLSLSGSPDSNDSVMGRLKDVDAPHMKLYARRMALYWYDVIKDRLSSDFEAILKTIKWPNLGHLLEETFNPTKEVINKLQTLAEYLFLVQLPGYDRFMYVKLSPSIVCPPISTPIQLLVKPFQVRFEYHFMSSRQTNRPDKPEYYFTQILSWAKDNHHFVSEIFQAPANRACACDNIRLEFIRGLVQLTIEKLLQDIEEISFDEQLFAHLIDEILSFEQDLKSTLSYPNTLPSAVNVLTQPFFFTKWLSIEEKFTSDKIDLILSDENMPWSMLDSFGFTNITSPHTALTIEAKEELDLDEIKIPKCSDQFVRLLEAMKERYCILPQPSHQLQFLELQIELIDGFRRRLVQLYNTATVNTLNILNAVYYIICVLREWGENVHYLHLHAALQGPTADEVTSVFDKSIHELDHWQNKLIKHLSSKLVDEIKAKSMPYRHDNWVSMPKQNPNESFVISPSSSEMFQLLITVLHDLETALSTAIFSSILRRIAKKLDDYFIDSMIMNTKFSEGGAGQFKYDVSRNLVPLFGQYSRRPGLLFKNLNDSCTLLSLPFGTALLLHQTLKAGNKTTNAEELENMKEALKEVGIVSLPITLAVDVLERRNDVYF</sequence>
<name>A0A1J1I5I9_9DIPT</name>
<organism evidence="2 3">
    <name type="scientific">Clunio marinus</name>
    <dbReference type="NCBI Taxonomy" id="568069"/>
    <lineage>
        <taxon>Eukaryota</taxon>
        <taxon>Metazoa</taxon>
        <taxon>Ecdysozoa</taxon>
        <taxon>Arthropoda</taxon>
        <taxon>Hexapoda</taxon>
        <taxon>Insecta</taxon>
        <taxon>Pterygota</taxon>
        <taxon>Neoptera</taxon>
        <taxon>Endopterygota</taxon>
        <taxon>Diptera</taxon>
        <taxon>Nematocera</taxon>
        <taxon>Chironomoidea</taxon>
        <taxon>Chironomidae</taxon>
        <taxon>Clunio</taxon>
    </lineage>
</organism>
<dbReference type="PANTHER" id="PTHR13520">
    <property type="entry name" value="RAD50-INTERACTING PROTEIN 1 RINT-1"/>
    <property type="match status" value="1"/>
</dbReference>
<dbReference type="GO" id="GO:0006888">
    <property type="term" value="P:endoplasmic reticulum to Golgi vesicle-mediated transport"/>
    <property type="evidence" value="ECO:0007669"/>
    <property type="project" value="InterPro"/>
</dbReference>
<dbReference type="InterPro" id="IPR042042">
    <property type="entry name" value="Tip20p_domB"/>
</dbReference>
<dbReference type="Gene3D" id="1.20.58.670">
    <property type="entry name" value="Dsl1p vesicle tethering complex, Tip20p subunit, domain D"/>
    <property type="match status" value="1"/>
</dbReference>
<dbReference type="GO" id="GO:0070939">
    <property type="term" value="C:Dsl1/NZR complex"/>
    <property type="evidence" value="ECO:0007669"/>
    <property type="project" value="InterPro"/>
</dbReference>
<dbReference type="STRING" id="568069.A0A1J1I5I9"/>
<dbReference type="Pfam" id="PF04437">
    <property type="entry name" value="RINT1_TIP1"/>
    <property type="match status" value="1"/>
</dbReference>
<accession>A0A1J1I5I9</accession>
<evidence type="ECO:0000313" key="2">
    <source>
        <dbReference type="EMBL" id="CRK95451.1"/>
    </source>
</evidence>
<dbReference type="GO" id="GO:0006890">
    <property type="term" value="P:retrograde vesicle-mediated transport, Golgi to endoplasmic reticulum"/>
    <property type="evidence" value="ECO:0007669"/>
    <property type="project" value="InterPro"/>
</dbReference>
<dbReference type="GO" id="GO:0060628">
    <property type="term" value="P:regulation of ER to Golgi vesicle-mediated transport"/>
    <property type="evidence" value="ECO:0007669"/>
    <property type="project" value="TreeGrafter"/>
</dbReference>
<dbReference type="InterPro" id="IPR007528">
    <property type="entry name" value="RINT1_Tip20"/>
</dbReference>
<dbReference type="PROSITE" id="PS51386">
    <property type="entry name" value="RINT1_TIP20"/>
    <property type="match status" value="1"/>
</dbReference>
<proteinExistence type="inferred from homology"/>
<evidence type="ECO:0000256" key="1">
    <source>
        <dbReference type="ARBA" id="ARBA00061158"/>
    </source>
</evidence>
<reference evidence="2 3" key="1">
    <citation type="submission" date="2015-04" db="EMBL/GenBank/DDBJ databases">
        <authorList>
            <person name="Syromyatnikov M.Y."/>
            <person name="Popov V.N."/>
        </authorList>
    </citation>
    <scope>NUCLEOTIDE SEQUENCE [LARGE SCALE GENOMIC DNA]</scope>
</reference>